<dbReference type="GeneID" id="118405592"/>
<proteinExistence type="predicted"/>
<organism evidence="1 2">
    <name type="scientific">Branchiostoma floridae</name>
    <name type="common">Florida lancelet</name>
    <name type="synonym">Amphioxus</name>
    <dbReference type="NCBI Taxonomy" id="7739"/>
    <lineage>
        <taxon>Eukaryota</taxon>
        <taxon>Metazoa</taxon>
        <taxon>Chordata</taxon>
        <taxon>Cephalochordata</taxon>
        <taxon>Leptocardii</taxon>
        <taxon>Amphioxiformes</taxon>
        <taxon>Branchiostomatidae</taxon>
        <taxon>Branchiostoma</taxon>
    </lineage>
</organism>
<dbReference type="RefSeq" id="XP_035661035.1">
    <property type="nucleotide sequence ID" value="XM_035805142.1"/>
</dbReference>
<reference evidence="2" key="2">
    <citation type="submission" date="2025-08" db="UniProtKB">
        <authorList>
            <consortium name="RefSeq"/>
        </authorList>
    </citation>
    <scope>IDENTIFICATION</scope>
    <source>
        <strain evidence="2">S238N-H82</strain>
        <tissue evidence="2">Testes</tissue>
    </source>
</reference>
<accession>A0A9J7HMJ8</accession>
<evidence type="ECO:0000313" key="2">
    <source>
        <dbReference type="RefSeq" id="XP_035661035.1"/>
    </source>
</evidence>
<dbReference type="Proteomes" id="UP000001554">
    <property type="component" value="Chromosome 18"/>
</dbReference>
<sequence>MDLKMPLALRIRPDNLRFPDDKVTQSFRVTEKMRCGDTLAGLREMLILLACRDALTTSETYRELQWQRLISSLMPAMMTTPLSQLLRWGQRTNLCQGKECESL</sequence>
<gene>
    <name evidence="2" type="primary">LOC118405592</name>
</gene>
<keyword evidence="1" id="KW-1185">Reference proteome</keyword>
<dbReference type="KEGG" id="bfo:118405592"/>
<evidence type="ECO:0000313" key="1">
    <source>
        <dbReference type="Proteomes" id="UP000001554"/>
    </source>
</evidence>
<reference evidence="1" key="1">
    <citation type="journal article" date="2020" name="Nat. Ecol. Evol.">
        <title>Deeply conserved synteny resolves early events in vertebrate evolution.</title>
        <authorList>
            <person name="Simakov O."/>
            <person name="Marletaz F."/>
            <person name="Yue J.X."/>
            <person name="O'Connell B."/>
            <person name="Jenkins J."/>
            <person name="Brandt A."/>
            <person name="Calef R."/>
            <person name="Tung C.H."/>
            <person name="Huang T.K."/>
            <person name="Schmutz J."/>
            <person name="Satoh N."/>
            <person name="Yu J.K."/>
            <person name="Putnam N.H."/>
            <person name="Green R.E."/>
            <person name="Rokhsar D.S."/>
        </authorList>
    </citation>
    <scope>NUCLEOTIDE SEQUENCE [LARGE SCALE GENOMIC DNA]</scope>
    <source>
        <strain evidence="1">S238N-H82</strain>
    </source>
</reference>
<dbReference type="AlphaFoldDB" id="A0A9J7HMJ8"/>
<protein>
    <submittedName>
        <fullName evidence="2">Uncharacterized protein LOC118405592</fullName>
    </submittedName>
</protein>
<name>A0A9J7HMJ8_BRAFL</name>